<reference evidence="2 3" key="1">
    <citation type="journal article" date="2017" name="Nature">
        <title>The Apostasia genome and the evolution of orchids.</title>
        <authorList>
            <person name="Zhang G.Q."/>
            <person name="Liu K.W."/>
            <person name="Li Z."/>
            <person name="Lohaus R."/>
            <person name="Hsiao Y.Y."/>
            <person name="Niu S.C."/>
            <person name="Wang J.Y."/>
            <person name="Lin Y.C."/>
            <person name="Xu Q."/>
            <person name="Chen L.J."/>
            <person name="Yoshida K."/>
            <person name="Fujiwara S."/>
            <person name="Wang Z.W."/>
            <person name="Zhang Y.Q."/>
            <person name="Mitsuda N."/>
            <person name="Wang M."/>
            <person name="Liu G.H."/>
            <person name="Pecoraro L."/>
            <person name="Huang H.X."/>
            <person name="Xiao X.J."/>
            <person name="Lin M."/>
            <person name="Wu X.Y."/>
            <person name="Wu W.L."/>
            <person name="Chen Y.Y."/>
            <person name="Chang S.B."/>
            <person name="Sakamoto S."/>
            <person name="Ohme-Takagi M."/>
            <person name="Yagi M."/>
            <person name="Zeng S.J."/>
            <person name="Shen C.Y."/>
            <person name="Yeh C.M."/>
            <person name="Luo Y.B."/>
            <person name="Tsai W.C."/>
            <person name="Van de Peer Y."/>
            <person name="Liu Z.J."/>
        </authorList>
    </citation>
    <scope>NUCLEOTIDE SEQUENCE [LARGE SCALE GENOMIC DNA]</scope>
    <source>
        <strain evidence="3">cv. Shenzhen</strain>
        <tissue evidence="2">Stem</tissue>
    </source>
</reference>
<evidence type="ECO:0000313" key="3">
    <source>
        <dbReference type="Proteomes" id="UP000236161"/>
    </source>
</evidence>
<evidence type="ECO:0000313" key="2">
    <source>
        <dbReference type="EMBL" id="PKA63085.1"/>
    </source>
</evidence>
<accession>A0A2I0B5M6</accession>
<dbReference type="Proteomes" id="UP000236161">
    <property type="component" value="Unassembled WGS sequence"/>
</dbReference>
<feature type="region of interest" description="Disordered" evidence="1">
    <location>
        <begin position="1"/>
        <end position="35"/>
    </location>
</feature>
<gene>
    <name evidence="2" type="ORF">AXF42_Ash007881</name>
</gene>
<keyword evidence="3" id="KW-1185">Reference proteome</keyword>
<name>A0A2I0B5M6_9ASPA</name>
<sequence>MENESSQRAKLPPGPWKLSNTGKHPPPTRRATPRRFHSLAVKYGPLFHLNARTSRLHRRLLAGICRASFLGTHTDNSWLCRPLTSWRSRRIGYDSSGIGFSPYGALLGSCARSAAGASKQRFLSAVVAEGGRSVSIAELSDLHDGWVVTEMRRIRREMKTAFWMR</sequence>
<dbReference type="EMBL" id="KZ451911">
    <property type="protein sequence ID" value="PKA63085.1"/>
    <property type="molecule type" value="Genomic_DNA"/>
</dbReference>
<evidence type="ECO:0000256" key="1">
    <source>
        <dbReference type="SAM" id="MobiDB-lite"/>
    </source>
</evidence>
<proteinExistence type="predicted"/>
<organism evidence="2 3">
    <name type="scientific">Apostasia shenzhenica</name>
    <dbReference type="NCBI Taxonomy" id="1088818"/>
    <lineage>
        <taxon>Eukaryota</taxon>
        <taxon>Viridiplantae</taxon>
        <taxon>Streptophyta</taxon>
        <taxon>Embryophyta</taxon>
        <taxon>Tracheophyta</taxon>
        <taxon>Spermatophyta</taxon>
        <taxon>Magnoliopsida</taxon>
        <taxon>Liliopsida</taxon>
        <taxon>Asparagales</taxon>
        <taxon>Orchidaceae</taxon>
        <taxon>Apostasioideae</taxon>
        <taxon>Apostasia</taxon>
    </lineage>
</organism>
<protein>
    <submittedName>
        <fullName evidence="2">Uncharacterized protein</fullName>
    </submittedName>
</protein>
<dbReference type="AlphaFoldDB" id="A0A2I0B5M6"/>
<dbReference type="OrthoDB" id="693165at2759"/>